<comment type="caution">
    <text evidence="1">The sequence shown here is derived from an EMBL/GenBank/DDBJ whole genome shotgun (WGS) entry which is preliminary data.</text>
</comment>
<keyword evidence="2" id="KW-1185">Reference proteome</keyword>
<gene>
    <name evidence="1" type="ORF">ACH4OY_26980</name>
</gene>
<dbReference type="EMBL" id="JBIRPU010000026">
    <property type="protein sequence ID" value="MFI0796299.1"/>
    <property type="molecule type" value="Genomic_DNA"/>
</dbReference>
<sequence>MLACLVPAGAGAARQPAGDDTRIGIRLVDIPVARLSDPRARNYIIDHLKPGATIDRRVEIHNASAESQHVESYPGPVHGPR</sequence>
<dbReference type="Proteomes" id="UP001611075">
    <property type="component" value="Unassembled WGS sequence"/>
</dbReference>
<proteinExistence type="predicted"/>
<reference evidence="1 2" key="1">
    <citation type="submission" date="2024-10" db="EMBL/GenBank/DDBJ databases">
        <title>The Natural Products Discovery Center: Release of the First 8490 Sequenced Strains for Exploring Actinobacteria Biosynthetic Diversity.</title>
        <authorList>
            <person name="Kalkreuter E."/>
            <person name="Kautsar S.A."/>
            <person name="Yang D."/>
            <person name="Bader C.D."/>
            <person name="Teijaro C.N."/>
            <person name="Fluegel L."/>
            <person name="Davis C.M."/>
            <person name="Simpson J.R."/>
            <person name="Lauterbach L."/>
            <person name="Steele A.D."/>
            <person name="Gui C."/>
            <person name="Meng S."/>
            <person name="Li G."/>
            <person name="Viehrig K."/>
            <person name="Ye F."/>
            <person name="Su P."/>
            <person name="Kiefer A.F."/>
            <person name="Nichols A."/>
            <person name="Cepeda A.J."/>
            <person name="Yan W."/>
            <person name="Fan B."/>
            <person name="Jiang Y."/>
            <person name="Adhikari A."/>
            <person name="Zheng C.-J."/>
            <person name="Schuster L."/>
            <person name="Cowan T.M."/>
            <person name="Smanski M.J."/>
            <person name="Chevrette M.G."/>
            <person name="De Carvalho L.P.S."/>
            <person name="Shen B."/>
        </authorList>
    </citation>
    <scope>NUCLEOTIDE SEQUENCE [LARGE SCALE GENOMIC DNA]</scope>
    <source>
        <strain evidence="1 2">NPDC021253</strain>
    </source>
</reference>
<evidence type="ECO:0000313" key="1">
    <source>
        <dbReference type="EMBL" id="MFI0796299.1"/>
    </source>
</evidence>
<accession>A0ABW7STX8</accession>
<protein>
    <submittedName>
        <fullName evidence="1">Uncharacterized protein</fullName>
    </submittedName>
</protein>
<dbReference type="RefSeq" id="WP_396684302.1">
    <property type="nucleotide sequence ID" value="NZ_JBIRPU010000026.1"/>
</dbReference>
<organism evidence="1 2">
    <name type="scientific">Micromonospora rubida</name>
    <dbReference type="NCBI Taxonomy" id="2697657"/>
    <lineage>
        <taxon>Bacteria</taxon>
        <taxon>Bacillati</taxon>
        <taxon>Actinomycetota</taxon>
        <taxon>Actinomycetes</taxon>
        <taxon>Micromonosporales</taxon>
        <taxon>Micromonosporaceae</taxon>
        <taxon>Micromonospora</taxon>
    </lineage>
</organism>
<evidence type="ECO:0000313" key="2">
    <source>
        <dbReference type="Proteomes" id="UP001611075"/>
    </source>
</evidence>
<name>A0ABW7STX8_9ACTN</name>